<sequence>MADDTTQRDIGRIEGRLEGIEANLSAIERLIREQNVASSESRKALYERVGAIETDVKISAGIDAQVRERLDGFDSKLSTDVMPTINEVRRWKITGMTVLSMVGIAGASIGAFIYWAWDVIVSKWNGG</sequence>
<dbReference type="EMBL" id="CP146275">
    <property type="protein sequence ID" value="WWT31372.1"/>
    <property type="molecule type" value="Genomic_DNA"/>
</dbReference>
<evidence type="ECO:0008006" key="4">
    <source>
        <dbReference type="Google" id="ProtNLM"/>
    </source>
</evidence>
<name>A0ABZ2I2J2_9HYPH</name>
<dbReference type="RefSeq" id="WP_338606842.1">
    <property type="nucleotide sequence ID" value="NZ_CP146275.1"/>
</dbReference>
<keyword evidence="1" id="KW-1133">Transmembrane helix</keyword>
<evidence type="ECO:0000256" key="1">
    <source>
        <dbReference type="SAM" id="Phobius"/>
    </source>
</evidence>
<gene>
    <name evidence="2" type="ORF">V6617_10020</name>
</gene>
<keyword evidence="3" id="KW-1185">Reference proteome</keyword>
<organism evidence="2 3">
    <name type="scientific">Pelagibacterium nitratireducens</name>
    <dbReference type="NCBI Taxonomy" id="1046114"/>
    <lineage>
        <taxon>Bacteria</taxon>
        <taxon>Pseudomonadati</taxon>
        <taxon>Pseudomonadota</taxon>
        <taxon>Alphaproteobacteria</taxon>
        <taxon>Hyphomicrobiales</taxon>
        <taxon>Devosiaceae</taxon>
        <taxon>Pelagibacterium</taxon>
    </lineage>
</organism>
<evidence type="ECO:0000313" key="2">
    <source>
        <dbReference type="EMBL" id="WWT31372.1"/>
    </source>
</evidence>
<evidence type="ECO:0000313" key="3">
    <source>
        <dbReference type="Proteomes" id="UP001369958"/>
    </source>
</evidence>
<keyword evidence="1" id="KW-0812">Transmembrane</keyword>
<feature type="transmembrane region" description="Helical" evidence="1">
    <location>
        <begin position="98"/>
        <end position="117"/>
    </location>
</feature>
<accession>A0ABZ2I2J2</accession>
<keyword evidence="1" id="KW-0472">Membrane</keyword>
<protein>
    <recommendedName>
        <fullName evidence="4">DUF1515 domain-containing protein</fullName>
    </recommendedName>
</protein>
<proteinExistence type="predicted"/>
<dbReference type="Proteomes" id="UP001369958">
    <property type="component" value="Chromosome"/>
</dbReference>
<reference evidence="2 3" key="1">
    <citation type="submission" date="2024-02" db="EMBL/GenBank/DDBJ databases">
        <title>Complete genome sequence of Pelagibacterium nitratireducens ZH15.</title>
        <authorList>
            <person name="Zhao L.H."/>
        </authorList>
    </citation>
    <scope>NUCLEOTIDE SEQUENCE [LARGE SCALE GENOMIC DNA]</scope>
    <source>
        <strain evidence="2 3">ZH15</strain>
    </source>
</reference>